<feature type="region of interest" description="Disordered" evidence="1">
    <location>
        <begin position="363"/>
        <end position="384"/>
    </location>
</feature>
<proteinExistence type="predicted"/>
<evidence type="ECO:0000313" key="2">
    <source>
        <dbReference type="EMBL" id="TCD70592.1"/>
    </source>
</evidence>
<dbReference type="STRING" id="92696.A0A4R0RTL4"/>
<dbReference type="Proteomes" id="UP000292702">
    <property type="component" value="Unassembled WGS sequence"/>
</dbReference>
<feature type="compositionally biased region" description="Acidic residues" evidence="1">
    <location>
        <begin position="434"/>
        <end position="444"/>
    </location>
</feature>
<keyword evidence="3" id="KW-1185">Reference proteome</keyword>
<comment type="caution">
    <text evidence="2">The sequence shown here is derived from an EMBL/GenBank/DDBJ whole genome shotgun (WGS) entry which is preliminary data.</text>
</comment>
<accession>A0A4R0RTL4</accession>
<sequence length="497" mass="55151">MQMASSGTRAFLAGRTASHNHAHPSRSIHTPAFVARATAKPSSPTVQTIFRRARSLLSTVVTQSTTPGTFGRGAHIPAVGRSLYPPPTQARTIHQGLSLPVRYSIGRTLHSPQLPRPHPVPRNVTQVGLGTARNFSTGRPIFQSLADNVPVVGRAFWEADIHVKMMDERARIMTKKNTETKKAKRREMLKPRPVQQITPHTEAMHEEDAQKEELDHYFPQASEPEVTTYLLIPLAPTPTNRLPLRDTPHLHTSTHPLLPFSLLSSLHTDHATHTLRVSTIFARLDGSRVFDDPRVSCSAYGDPSGMCTILEVRFDGWSEHQVRSVLGEAGMGWCVMEEIRKEDEVEDQVAMEEILANMDTDAEAEKTGFSSPLTPSSPDHLEIDPSTSFVLPTLDFSASFPVQSNTWASPPPTPLDDLTFHNEWLSAIRRSEADELSDTGSDDVEWPHSRTPSSLDSLSRSSSLDSEGWMSLGFSSQFASRVVRSDADWSEPREHLF</sequence>
<gene>
    <name evidence="2" type="ORF">EIP91_002622</name>
</gene>
<evidence type="ECO:0000256" key="1">
    <source>
        <dbReference type="SAM" id="MobiDB-lite"/>
    </source>
</evidence>
<dbReference type="AlphaFoldDB" id="A0A4R0RTL4"/>
<dbReference type="EMBL" id="RWJN01000018">
    <property type="protein sequence ID" value="TCD70592.1"/>
    <property type="molecule type" value="Genomic_DNA"/>
</dbReference>
<feature type="region of interest" description="Disordered" evidence="1">
    <location>
        <begin position="433"/>
        <end position="466"/>
    </location>
</feature>
<protein>
    <submittedName>
        <fullName evidence="2">Uncharacterized protein</fullName>
    </submittedName>
</protein>
<organism evidence="2 3">
    <name type="scientific">Steccherinum ochraceum</name>
    <dbReference type="NCBI Taxonomy" id="92696"/>
    <lineage>
        <taxon>Eukaryota</taxon>
        <taxon>Fungi</taxon>
        <taxon>Dikarya</taxon>
        <taxon>Basidiomycota</taxon>
        <taxon>Agaricomycotina</taxon>
        <taxon>Agaricomycetes</taxon>
        <taxon>Polyporales</taxon>
        <taxon>Steccherinaceae</taxon>
        <taxon>Steccherinum</taxon>
    </lineage>
</organism>
<evidence type="ECO:0000313" key="3">
    <source>
        <dbReference type="Proteomes" id="UP000292702"/>
    </source>
</evidence>
<feature type="compositionally biased region" description="Low complexity" evidence="1">
    <location>
        <begin position="453"/>
        <end position="466"/>
    </location>
</feature>
<name>A0A4R0RTL4_9APHY</name>
<feature type="compositionally biased region" description="Polar residues" evidence="1">
    <location>
        <begin position="368"/>
        <end position="377"/>
    </location>
</feature>
<dbReference type="OrthoDB" id="2585251at2759"/>
<reference evidence="2 3" key="1">
    <citation type="submission" date="2018-11" db="EMBL/GenBank/DDBJ databases">
        <title>Genome assembly of Steccherinum ochraceum LE-BIN_3174, the white-rot fungus of the Steccherinaceae family (The Residual Polyporoid clade, Polyporales, Basidiomycota).</title>
        <authorList>
            <person name="Fedorova T.V."/>
            <person name="Glazunova O.A."/>
            <person name="Landesman E.O."/>
            <person name="Moiseenko K.V."/>
            <person name="Psurtseva N.V."/>
            <person name="Savinova O.S."/>
            <person name="Shakhova N.V."/>
            <person name="Tyazhelova T.V."/>
            <person name="Vasina D.V."/>
        </authorList>
    </citation>
    <scope>NUCLEOTIDE SEQUENCE [LARGE SCALE GENOMIC DNA]</scope>
    <source>
        <strain evidence="2 3">LE-BIN_3174</strain>
    </source>
</reference>